<evidence type="ECO:0000313" key="2">
    <source>
        <dbReference type="Proteomes" id="UP001190700"/>
    </source>
</evidence>
<accession>A0AAE0BR73</accession>
<gene>
    <name evidence="1" type="ORF">CYMTET_48919</name>
</gene>
<sequence>MFCSFNSFFFSGTRNSAKSGSERVMDLDPSMTIKEGVTSNAGVVSAQSGKLLEERLQSSLVNPYGAKNLSKVLRKVSHQCKFFGPRYSPCKWFVVLVRVGRVTVSSVVFCWVGTLAALLREGPRAEAVGDDKFPFTQDFLPDLGVNSGAVQSSVSNLLLRKDIDVPPCNLFLRPTPVMSKKVLARRAINGNNTDI</sequence>
<protein>
    <submittedName>
        <fullName evidence="1">Uncharacterized protein</fullName>
    </submittedName>
</protein>
<organism evidence="1 2">
    <name type="scientific">Cymbomonas tetramitiformis</name>
    <dbReference type="NCBI Taxonomy" id="36881"/>
    <lineage>
        <taxon>Eukaryota</taxon>
        <taxon>Viridiplantae</taxon>
        <taxon>Chlorophyta</taxon>
        <taxon>Pyramimonadophyceae</taxon>
        <taxon>Pyramimonadales</taxon>
        <taxon>Pyramimonadaceae</taxon>
        <taxon>Cymbomonas</taxon>
    </lineage>
</organism>
<proteinExistence type="predicted"/>
<comment type="caution">
    <text evidence="1">The sequence shown here is derived from an EMBL/GenBank/DDBJ whole genome shotgun (WGS) entry which is preliminary data.</text>
</comment>
<evidence type="ECO:0000313" key="1">
    <source>
        <dbReference type="EMBL" id="KAK3241301.1"/>
    </source>
</evidence>
<name>A0AAE0BR73_9CHLO</name>
<dbReference type="AlphaFoldDB" id="A0AAE0BR73"/>
<keyword evidence="2" id="KW-1185">Reference proteome</keyword>
<reference evidence="1 2" key="1">
    <citation type="journal article" date="2015" name="Genome Biol. Evol.">
        <title>Comparative Genomics of a Bacterivorous Green Alga Reveals Evolutionary Causalities and Consequences of Phago-Mixotrophic Mode of Nutrition.</title>
        <authorList>
            <person name="Burns J.A."/>
            <person name="Paasch A."/>
            <person name="Narechania A."/>
            <person name="Kim E."/>
        </authorList>
    </citation>
    <scope>NUCLEOTIDE SEQUENCE [LARGE SCALE GENOMIC DNA]</scope>
    <source>
        <strain evidence="1 2">PLY_AMNH</strain>
    </source>
</reference>
<dbReference type="EMBL" id="LGRX02033423">
    <property type="protein sequence ID" value="KAK3241301.1"/>
    <property type="molecule type" value="Genomic_DNA"/>
</dbReference>
<dbReference type="Proteomes" id="UP001190700">
    <property type="component" value="Unassembled WGS sequence"/>
</dbReference>